<evidence type="ECO:0000313" key="1">
    <source>
        <dbReference type="EMBL" id="GIG43401.1"/>
    </source>
</evidence>
<dbReference type="RefSeq" id="WP_203845267.1">
    <property type="nucleotide sequence ID" value="NZ_BAAAVW010000004.1"/>
</dbReference>
<protein>
    <submittedName>
        <fullName evidence="1">Uncharacterized protein</fullName>
    </submittedName>
</protein>
<sequence>MEYPDVFVNLRSAVLRGSRSYHRLEHLGRNRDSEADSPGRGYTLAEETITDLLIADMAGVAYEVAGPCPDCLPESADCAHWNGVAKSSEARLLIRPLTKAEEGGNRKKKAVGADFAMTFHNSTATGGAPGVRLLIQAKRAVLPVGRILTTPAEDRQFRQLITSADEYGAVPYYALYVQHPDAHRVSETRCPYTSESAADTAIVLAPAHPDRGLLNSRAEDAIAVGRPLLCMTGCPCCGTRTTAVTFDAALAFVHQDFPGYQPQEDLRPLPAGQAAVSIDDGRAAVVEAPNRSPRRGGAAGDDRKILIVRLGTTRESPDGRWIGYSPDMNPQQVKDSASKGWILDERKVAAVRHVVATFRDDVVGIYQISPNGPVKERVSGNRWIWNLRLQDFTDADLAEELRERARSRVRGLTPGTRSPVIYA</sequence>
<gene>
    <name evidence="1" type="ORF">Dsi01nite_014420</name>
</gene>
<dbReference type="Proteomes" id="UP000660611">
    <property type="component" value="Unassembled WGS sequence"/>
</dbReference>
<dbReference type="AlphaFoldDB" id="A0A919PHN3"/>
<organism evidence="1 2">
    <name type="scientific">Dactylosporangium siamense</name>
    <dbReference type="NCBI Taxonomy" id="685454"/>
    <lineage>
        <taxon>Bacteria</taxon>
        <taxon>Bacillati</taxon>
        <taxon>Actinomycetota</taxon>
        <taxon>Actinomycetes</taxon>
        <taxon>Micromonosporales</taxon>
        <taxon>Micromonosporaceae</taxon>
        <taxon>Dactylosporangium</taxon>
    </lineage>
</organism>
<accession>A0A919PHN3</accession>
<evidence type="ECO:0000313" key="2">
    <source>
        <dbReference type="Proteomes" id="UP000660611"/>
    </source>
</evidence>
<dbReference type="EMBL" id="BONQ01000024">
    <property type="protein sequence ID" value="GIG43401.1"/>
    <property type="molecule type" value="Genomic_DNA"/>
</dbReference>
<name>A0A919PHN3_9ACTN</name>
<keyword evidence="2" id="KW-1185">Reference proteome</keyword>
<reference evidence="1" key="1">
    <citation type="submission" date="2021-01" db="EMBL/GenBank/DDBJ databases">
        <title>Whole genome shotgun sequence of Dactylosporangium siamense NBRC 106093.</title>
        <authorList>
            <person name="Komaki H."/>
            <person name="Tamura T."/>
        </authorList>
    </citation>
    <scope>NUCLEOTIDE SEQUENCE</scope>
    <source>
        <strain evidence="1">NBRC 106093</strain>
    </source>
</reference>
<comment type="caution">
    <text evidence="1">The sequence shown here is derived from an EMBL/GenBank/DDBJ whole genome shotgun (WGS) entry which is preliminary data.</text>
</comment>
<proteinExistence type="predicted"/>